<sequence>MPPKEPTPGGFQFVHISHPDNAPAWKKKVRSHAARNSQARQKRVADHQSVLSAEHPPRDELLALTPAASPLSPHIVAIASPQSVLGAARTDPFDSFARRLSPLEGFLLDHFVKYVILSSSLACFPIQANIEKQVIRDGMAKSWMQMAATDAGVLAGVLLVASRHLSTLNHAEIYANQALKYKTECIRMLNLALTLEGQSVSDATILKTLALASDARGLRCSRFPGSSKFPRITSIGLTISRFNSEFGNVIILVHFRTHSDEAIFDDISTIFAYLFPSIKDLSSNQDLRLRVNG</sequence>
<keyword evidence="1" id="KW-0539">Nucleus</keyword>
<dbReference type="Pfam" id="PF11951">
    <property type="entry name" value="Fungal_trans_2"/>
    <property type="match status" value="1"/>
</dbReference>
<protein>
    <recommendedName>
        <fullName evidence="5">Transcription factor domain-containing protein</fullName>
    </recommendedName>
</protein>
<dbReference type="AlphaFoldDB" id="A0AAJ0C5Y8"/>
<accession>A0AAJ0C5Y8</accession>
<evidence type="ECO:0008006" key="5">
    <source>
        <dbReference type="Google" id="ProtNLM"/>
    </source>
</evidence>
<reference evidence="3" key="1">
    <citation type="submission" date="2023-06" db="EMBL/GenBank/DDBJ databases">
        <title>Genome-scale phylogeny and comparative genomics of the fungal order Sordariales.</title>
        <authorList>
            <consortium name="Lawrence Berkeley National Laboratory"/>
            <person name="Hensen N."/>
            <person name="Bonometti L."/>
            <person name="Westerberg I."/>
            <person name="Brannstrom I.O."/>
            <person name="Guillou S."/>
            <person name="Cros-Aarteil S."/>
            <person name="Calhoun S."/>
            <person name="Haridas S."/>
            <person name="Kuo A."/>
            <person name="Mondo S."/>
            <person name="Pangilinan J."/>
            <person name="Riley R."/>
            <person name="Labutti K."/>
            <person name="Andreopoulos B."/>
            <person name="Lipzen A."/>
            <person name="Chen C."/>
            <person name="Yanf M."/>
            <person name="Daum C."/>
            <person name="Ng V."/>
            <person name="Clum A."/>
            <person name="Steindorff A."/>
            <person name="Ohm R."/>
            <person name="Martin F."/>
            <person name="Silar P."/>
            <person name="Natvig D."/>
            <person name="Lalanne C."/>
            <person name="Gautier V."/>
            <person name="Ament-Velasquez S.L."/>
            <person name="Kruys A."/>
            <person name="Hutchinson M.I."/>
            <person name="Powell A.J."/>
            <person name="Barry K."/>
            <person name="Miller A.N."/>
            <person name="Grigoriev I.V."/>
            <person name="Debuchy R."/>
            <person name="Gladieux P."/>
            <person name="Thoren M.H."/>
            <person name="Johannesson H."/>
        </authorList>
    </citation>
    <scope>NUCLEOTIDE SEQUENCE</scope>
    <source>
        <strain evidence="3">8032-3</strain>
    </source>
</reference>
<evidence type="ECO:0000313" key="3">
    <source>
        <dbReference type="EMBL" id="KAK1770784.1"/>
    </source>
</evidence>
<name>A0AAJ0C5Y8_9PEZI</name>
<dbReference type="Proteomes" id="UP001244011">
    <property type="component" value="Unassembled WGS sequence"/>
</dbReference>
<organism evidence="3 4">
    <name type="scientific">Phialemonium atrogriseum</name>
    <dbReference type="NCBI Taxonomy" id="1093897"/>
    <lineage>
        <taxon>Eukaryota</taxon>
        <taxon>Fungi</taxon>
        <taxon>Dikarya</taxon>
        <taxon>Ascomycota</taxon>
        <taxon>Pezizomycotina</taxon>
        <taxon>Sordariomycetes</taxon>
        <taxon>Sordariomycetidae</taxon>
        <taxon>Cephalothecales</taxon>
        <taxon>Cephalothecaceae</taxon>
        <taxon>Phialemonium</taxon>
    </lineage>
</organism>
<dbReference type="InterPro" id="IPR021858">
    <property type="entry name" value="Fun_TF"/>
</dbReference>
<keyword evidence="4" id="KW-1185">Reference proteome</keyword>
<evidence type="ECO:0000313" key="4">
    <source>
        <dbReference type="Proteomes" id="UP001244011"/>
    </source>
</evidence>
<evidence type="ECO:0000256" key="1">
    <source>
        <dbReference type="ARBA" id="ARBA00023242"/>
    </source>
</evidence>
<feature type="region of interest" description="Disordered" evidence="2">
    <location>
        <begin position="24"/>
        <end position="50"/>
    </location>
</feature>
<evidence type="ECO:0000256" key="2">
    <source>
        <dbReference type="SAM" id="MobiDB-lite"/>
    </source>
</evidence>
<proteinExistence type="predicted"/>
<dbReference type="RefSeq" id="XP_060286997.1">
    <property type="nucleotide sequence ID" value="XM_060429621.1"/>
</dbReference>
<dbReference type="PANTHER" id="PTHR37540">
    <property type="entry name" value="TRANSCRIPTION FACTOR (ACR-2), PUTATIVE-RELATED-RELATED"/>
    <property type="match status" value="1"/>
</dbReference>
<comment type="caution">
    <text evidence="3">The sequence shown here is derived from an EMBL/GenBank/DDBJ whole genome shotgun (WGS) entry which is preliminary data.</text>
</comment>
<gene>
    <name evidence="3" type="ORF">QBC33DRAFT_555291</name>
</gene>
<dbReference type="EMBL" id="MU838999">
    <property type="protein sequence ID" value="KAK1770784.1"/>
    <property type="molecule type" value="Genomic_DNA"/>
</dbReference>
<dbReference type="GeneID" id="85312808"/>